<evidence type="ECO:0000313" key="3">
    <source>
        <dbReference type="EMBL" id="QRV62357.1"/>
    </source>
</evidence>
<dbReference type="AlphaFoldDB" id="A0A894JSQ1"/>
<comment type="similarity">
    <text evidence="1">Belongs to the NAD(P)-dependent epimerase/dehydratase family.</text>
</comment>
<sequence length="336" mass="37880">METDRWAGKTVLVTGGMGFIGSHFVEELLAREARVISVHRREVPSGLDPRPRLRTLRLDLLDYAELRAACRYVAPRLDAIVHCAALDGNTEFKLRHSAQILDANLRIGSNVLNCAREYDVPDVVLMGSAEVYAGTSETPRREDDDYRRDMRYTANGYLLSKTFLEILAELHREQFGMRIFVPRPTNVYGPRDWPVPGSGRVIPTMLRRIRSGGPVEIWGDGSQSRTFVHVHDLVRATLRMVERQRHSTMNIGTDEPVSVLALAQLLFRLTGRPELIHRNPDKPTGAPNRVLDLTRMKETIDFSPRPLLLGLRETVAWLDDHERAMSGDTAARTAAA</sequence>
<dbReference type="SUPFAM" id="SSF51735">
    <property type="entry name" value="NAD(P)-binding Rossmann-fold domains"/>
    <property type="match status" value="1"/>
</dbReference>
<name>A0A894JSQ1_9ACTN</name>
<proteinExistence type="inferred from homology"/>
<dbReference type="InterPro" id="IPR036291">
    <property type="entry name" value="NAD(P)-bd_dom_sf"/>
</dbReference>
<protein>
    <submittedName>
        <fullName evidence="3">Hexose-4-ketoreductase</fullName>
    </submittedName>
</protein>
<evidence type="ECO:0000256" key="1">
    <source>
        <dbReference type="ARBA" id="ARBA00007637"/>
    </source>
</evidence>
<accession>A0A894JSQ1</accession>
<evidence type="ECO:0000259" key="2">
    <source>
        <dbReference type="Pfam" id="PF01370"/>
    </source>
</evidence>
<dbReference type="Gene3D" id="3.40.50.720">
    <property type="entry name" value="NAD(P)-binding Rossmann-like Domain"/>
    <property type="match status" value="1"/>
</dbReference>
<reference evidence="3" key="1">
    <citation type="submission" date="2020-03" db="EMBL/GenBank/DDBJ databases">
        <title>Three new polyketides from vasR2 gene over-expressed mutant strain of Verrucosispora sp. NS0172.</title>
        <authorList>
            <person name="Dai L."/>
            <person name="Li W."/>
            <person name="Wang H."/>
            <person name="Lu C."/>
        </authorList>
    </citation>
    <scope>NUCLEOTIDE SEQUENCE</scope>
    <source>
        <strain evidence="3">NS0172</strain>
    </source>
</reference>
<dbReference type="EMBL" id="MT227162">
    <property type="protein sequence ID" value="QRV62357.1"/>
    <property type="molecule type" value="Genomic_DNA"/>
</dbReference>
<gene>
    <name evidence="3" type="primary">vas7</name>
</gene>
<dbReference type="PANTHER" id="PTHR43000">
    <property type="entry name" value="DTDP-D-GLUCOSE 4,6-DEHYDRATASE-RELATED"/>
    <property type="match status" value="1"/>
</dbReference>
<dbReference type="Pfam" id="PF01370">
    <property type="entry name" value="Epimerase"/>
    <property type="match status" value="1"/>
</dbReference>
<feature type="domain" description="NAD-dependent epimerase/dehydratase" evidence="2">
    <location>
        <begin position="11"/>
        <end position="252"/>
    </location>
</feature>
<organism evidence="3">
    <name type="scientific">Verrucosispora sp</name>
    <dbReference type="NCBI Taxonomy" id="1871626"/>
    <lineage>
        <taxon>Bacteria</taxon>
        <taxon>Bacillati</taxon>
        <taxon>Actinomycetota</taxon>
        <taxon>Actinomycetes</taxon>
        <taxon>Micromonosporales</taxon>
        <taxon>Micromonosporaceae</taxon>
        <taxon>Micromonospora</taxon>
    </lineage>
</organism>
<dbReference type="InterPro" id="IPR001509">
    <property type="entry name" value="Epimerase_deHydtase"/>
</dbReference>